<evidence type="ECO:0000313" key="1">
    <source>
        <dbReference type="EMBL" id="GAA0918885.1"/>
    </source>
</evidence>
<accession>A0ABP3ZBC4</accession>
<protein>
    <submittedName>
        <fullName evidence="1">Uncharacterized protein</fullName>
    </submittedName>
</protein>
<name>A0ABP3ZBC4_9ACTN</name>
<reference evidence="2" key="1">
    <citation type="journal article" date="2019" name="Int. J. Syst. Evol. Microbiol.">
        <title>The Global Catalogue of Microorganisms (GCM) 10K type strain sequencing project: providing services to taxonomists for standard genome sequencing and annotation.</title>
        <authorList>
            <consortium name="The Broad Institute Genomics Platform"/>
            <consortium name="The Broad Institute Genome Sequencing Center for Infectious Disease"/>
            <person name="Wu L."/>
            <person name="Ma J."/>
        </authorList>
    </citation>
    <scope>NUCLEOTIDE SEQUENCE [LARGE SCALE GENOMIC DNA]</scope>
    <source>
        <strain evidence="2">JCM 11136</strain>
    </source>
</reference>
<gene>
    <name evidence="1" type="ORF">GCM10009560_16140</name>
</gene>
<keyword evidence="2" id="KW-1185">Reference proteome</keyword>
<dbReference type="EMBL" id="BAAAHQ010000007">
    <property type="protein sequence ID" value="GAA0918885.1"/>
    <property type="molecule type" value="Genomic_DNA"/>
</dbReference>
<organism evidence="1 2">
    <name type="scientific">Nonomuraea longicatena</name>
    <dbReference type="NCBI Taxonomy" id="83682"/>
    <lineage>
        <taxon>Bacteria</taxon>
        <taxon>Bacillati</taxon>
        <taxon>Actinomycetota</taxon>
        <taxon>Actinomycetes</taxon>
        <taxon>Streptosporangiales</taxon>
        <taxon>Streptosporangiaceae</taxon>
        <taxon>Nonomuraea</taxon>
    </lineage>
</organism>
<sequence length="183" mass="20161">MAAGAAAERGYSFVRLDHVDRSGLGDADLIHGLKRDMVDFCRVNRIPRKYITPYDARFGYGFLIVGPTTYNAPSNTITLMTSRGWMDFPLRLGAYGYHEQCLNVMVSGPGRTVSGLGLVIDAIAADYCEGTPTRSMADALTEVIRLVVHARNNHQSVIDGRAVDEALARHLNPHIRAWLGQED</sequence>
<proteinExistence type="predicted"/>
<dbReference type="Proteomes" id="UP001501578">
    <property type="component" value="Unassembled WGS sequence"/>
</dbReference>
<evidence type="ECO:0000313" key="2">
    <source>
        <dbReference type="Proteomes" id="UP001501578"/>
    </source>
</evidence>
<comment type="caution">
    <text evidence="1">The sequence shown here is derived from an EMBL/GenBank/DDBJ whole genome shotgun (WGS) entry which is preliminary data.</text>
</comment>